<dbReference type="SMART" id="SM00404">
    <property type="entry name" value="PTPc_motif"/>
    <property type="match status" value="1"/>
</dbReference>
<dbReference type="Pfam" id="PF00102">
    <property type="entry name" value="Y_phosphatase"/>
    <property type="match status" value="2"/>
</dbReference>
<dbReference type="PROSITE" id="PS00383">
    <property type="entry name" value="TYR_PHOSPHATASE_1"/>
    <property type="match status" value="1"/>
</dbReference>
<name>A0A9W6Z589_AMBMO</name>
<dbReference type="InterPro" id="IPR000242">
    <property type="entry name" value="PTP_cat"/>
</dbReference>
<dbReference type="Gene3D" id="3.90.190.10">
    <property type="entry name" value="Protein tyrosine phosphatase superfamily"/>
    <property type="match status" value="1"/>
</dbReference>
<dbReference type="InterPro" id="IPR003595">
    <property type="entry name" value="Tyr_Pase_cat"/>
</dbReference>
<dbReference type="PROSITE" id="PS50055">
    <property type="entry name" value="TYR_PHOSPHATASE_PTP"/>
    <property type="match status" value="1"/>
</dbReference>
<comment type="caution">
    <text evidence="4">The sequence shown here is derived from an EMBL/GenBank/DDBJ whole genome shotgun (WGS) entry which is preliminary data.</text>
</comment>
<dbReference type="OrthoDB" id="6058203at2759"/>
<dbReference type="PROSITE" id="PS50056">
    <property type="entry name" value="TYR_PHOSPHATASE_2"/>
    <property type="match status" value="1"/>
</dbReference>
<feature type="domain" description="Tyrosine specific protein phosphatases" evidence="3">
    <location>
        <begin position="198"/>
        <end position="303"/>
    </location>
</feature>
<dbReference type="InterPro" id="IPR016130">
    <property type="entry name" value="Tyr_Pase_AS"/>
</dbReference>
<dbReference type="GO" id="GO:0004725">
    <property type="term" value="F:protein tyrosine phosphatase activity"/>
    <property type="evidence" value="ECO:0007669"/>
    <property type="project" value="InterPro"/>
</dbReference>
<dbReference type="Proteomes" id="UP001165063">
    <property type="component" value="Unassembled WGS sequence"/>
</dbReference>
<evidence type="ECO:0000259" key="3">
    <source>
        <dbReference type="PROSITE" id="PS50056"/>
    </source>
</evidence>
<dbReference type="InterPro" id="IPR000387">
    <property type="entry name" value="Tyr_Pase_dom"/>
</dbReference>
<dbReference type="EMBL" id="BSXU01004755">
    <property type="protein sequence ID" value="GMG47309.1"/>
    <property type="molecule type" value="Genomic_DNA"/>
</dbReference>
<evidence type="ECO:0000259" key="2">
    <source>
        <dbReference type="PROSITE" id="PS50055"/>
    </source>
</evidence>
<evidence type="ECO:0000313" key="5">
    <source>
        <dbReference type="Proteomes" id="UP001165063"/>
    </source>
</evidence>
<comment type="similarity">
    <text evidence="1">Belongs to the protein-tyrosine phosphatase family. Non-receptor class subfamily.</text>
</comment>
<dbReference type="AlphaFoldDB" id="A0A9W6Z589"/>
<evidence type="ECO:0000313" key="4">
    <source>
        <dbReference type="EMBL" id="GMG47309.1"/>
    </source>
</evidence>
<dbReference type="SMART" id="SM00194">
    <property type="entry name" value="PTPc"/>
    <property type="match status" value="1"/>
</dbReference>
<reference evidence="4" key="1">
    <citation type="submission" date="2023-04" db="EMBL/GenBank/DDBJ databases">
        <title>Ambrosiozyma monospora NBRC 1965.</title>
        <authorList>
            <person name="Ichikawa N."/>
            <person name="Sato H."/>
            <person name="Tonouchi N."/>
        </authorList>
    </citation>
    <scope>NUCLEOTIDE SEQUENCE</scope>
    <source>
        <strain evidence="4">NBRC 1965</strain>
    </source>
</reference>
<keyword evidence="5" id="KW-1185">Reference proteome</keyword>
<dbReference type="InterPro" id="IPR050348">
    <property type="entry name" value="Protein-Tyr_Phosphatase"/>
</dbReference>
<dbReference type="PRINTS" id="PR00700">
    <property type="entry name" value="PRTYPHPHTASE"/>
</dbReference>
<organism evidence="4 5">
    <name type="scientific">Ambrosiozyma monospora</name>
    <name type="common">Yeast</name>
    <name type="synonym">Endomycopsis monosporus</name>
    <dbReference type="NCBI Taxonomy" id="43982"/>
    <lineage>
        <taxon>Eukaryota</taxon>
        <taxon>Fungi</taxon>
        <taxon>Dikarya</taxon>
        <taxon>Ascomycota</taxon>
        <taxon>Saccharomycotina</taxon>
        <taxon>Pichiomycetes</taxon>
        <taxon>Pichiales</taxon>
        <taxon>Pichiaceae</taxon>
        <taxon>Ambrosiozyma</taxon>
    </lineage>
</organism>
<accession>A0A9W6Z589</accession>
<dbReference type="PANTHER" id="PTHR19134">
    <property type="entry name" value="RECEPTOR-TYPE TYROSINE-PROTEIN PHOSPHATASE"/>
    <property type="match status" value="1"/>
</dbReference>
<sequence>MSISTSSQQQQQDQQQQILDQEDDLNSNYINASYLHTKPCQSNYIATQGPLKDTIGDFWKVVMDHRIPFIVSLTAQLENSVEKCAPYWQAGNYIASNGSFLKVVVMNEEQDFKLSEDSKSVVVLRWISVELCNGDVDEEDGFVGTGVKHEVLQVHVLSWPDYGALFNPMDLLLLVGLKRWVLRQIGANSDKLDDMEVPVLVHCSAGCGRTGCFCVIDSCIELLMQQKVQGHLPNSTLGSNSTLNMANFLSQSHSNSNSTITSETTTASSSYKYDKDQDDLIFNIVDTFRMQRAGMVQNLRQFIMIYDCVLSFIKLQNRSNANLKSKSNSQSQSNPSFDSFKVAAVENQHDFWSGHSVVLNQFIENYQGVGGWFGAGKLQRERQLEIQRVFDGTL</sequence>
<evidence type="ECO:0000256" key="1">
    <source>
        <dbReference type="ARBA" id="ARBA00009649"/>
    </source>
</evidence>
<gene>
    <name evidence="4" type="ORF">Amon01_000696000</name>
</gene>
<dbReference type="PANTHER" id="PTHR19134:SF561">
    <property type="entry name" value="PROTEIN TYROSINE PHOSPHATASE 36E, ISOFORM A"/>
    <property type="match status" value="1"/>
</dbReference>
<proteinExistence type="inferred from homology"/>
<dbReference type="InterPro" id="IPR029021">
    <property type="entry name" value="Prot-tyrosine_phosphatase-like"/>
</dbReference>
<feature type="domain" description="Tyrosine-protein phosphatase" evidence="2">
    <location>
        <begin position="1"/>
        <end position="312"/>
    </location>
</feature>
<dbReference type="SUPFAM" id="SSF52799">
    <property type="entry name" value="(Phosphotyrosine protein) phosphatases II"/>
    <property type="match status" value="1"/>
</dbReference>
<protein>
    <submittedName>
        <fullName evidence="4">Unnamed protein product</fullName>
    </submittedName>
</protein>